<dbReference type="GO" id="GO:0050982">
    <property type="term" value="P:detection of mechanical stimulus"/>
    <property type="evidence" value="ECO:0007669"/>
    <property type="project" value="TreeGrafter"/>
</dbReference>
<dbReference type="GO" id="GO:0016020">
    <property type="term" value="C:membrane"/>
    <property type="evidence" value="ECO:0007669"/>
    <property type="project" value="InterPro"/>
</dbReference>
<feature type="transmembrane region" description="Helical" evidence="1">
    <location>
        <begin position="664"/>
        <end position="682"/>
    </location>
</feature>
<feature type="transmembrane region" description="Helical" evidence="1">
    <location>
        <begin position="547"/>
        <end position="571"/>
    </location>
</feature>
<feature type="transmembrane region" description="Helical" evidence="1">
    <location>
        <begin position="185"/>
        <end position="206"/>
    </location>
</feature>
<feature type="transmembrane region" description="Helical" evidence="1">
    <location>
        <begin position="6"/>
        <end position="32"/>
    </location>
</feature>
<evidence type="ECO:0000313" key="5">
    <source>
        <dbReference type="Proteomes" id="UP000046393"/>
    </source>
</evidence>
<dbReference type="Pfam" id="PF23188">
    <property type="entry name" value="THU_Piezo1"/>
    <property type="match status" value="1"/>
</dbReference>
<evidence type="ECO:0000259" key="2">
    <source>
        <dbReference type="Pfam" id="PF15917"/>
    </source>
</evidence>
<evidence type="ECO:0000256" key="1">
    <source>
        <dbReference type="SAM" id="Phobius"/>
    </source>
</evidence>
<keyword evidence="5" id="KW-1185">Reference proteome</keyword>
<sequence length="1212" mass="140738">LKWFIVLVLLSFASIGYQSIYHFTLFIASLFFNAAFSFRRRFPYFGWIQTVAILYMLLHFVLLFLMQIPPLRDKVDNEITRSLGLIDIICLNADKCERPFWTFYLGLFCEIFLTFLLAWNRGQSPLHFQYETERRSVWYQQVYMICPITIILWSLLFPSWLSFIWLVSSWFLFSRIGERCHRMKVAPILVGYSSLLSIVSYICCLVNFDGNTAKKIGLYSLSGSSAFYSLLLKTLFTIPFYIMRYYDGVFSESPETTSRREVPHAEYSAAQWIAPFICLFTCILYICLRYLFQLQFGEWSALTENQWISEETISLTEMLWLPIIFIIFIIFVHLRRLEHPFEAAWSPNSILSKVFASYCDAVISVLLSIFAALNISVIGLILLLLAFIIFVATPKTRGIACCTACVLLAILWMLSFLATTLTVPVLVYPKNCTNVFRLDHNTLQWLGISSQQLWTIIVLLFLLSSRCAFYVENSVWLPDVNRINAENVGISSTMKYLVKFWMHKFGFEVSMCFGITVGCFHQDILGLLFFLSIGLFRLFSHRRRAIFWPYYVQFILSIVIIEYICALSIPHQFFGCIDLFWNTWDDNLRKYFILPSSVHSSQIIIFDFIYVLLILAQKEIYEREDNHPGGNNKPLSEIFACEPSVQVAIPPLYKDFISARGMEGGTFLAFGYVVAVFVLLWMDTHLYSNYSFHRFLLFWNILVYYNLVALCIKLFYYNSACYLNVGLPYWIENILGLRCSYSTISLPSSTTLLAYDVICFFALIFQTRIFNSWYFQLVIVDYRADRILGSRGAKVLAEMRTREERKNERRLHSNVNWIEMIVAAEDRARPASCGPPPATHEEIKRSGYYHQMSERFFPKRGLSADYDSPCKASPNVTKYEKDPPIASEQETTMVEKTFEILDSVRLTVHHLLQMINNPEWLFKISKNHAYIAYVLEFEKKKIKFILGERLLTADSGPKLEILRQEIFRHKDFKKLISPQILTEGALNEWHSIRPAFKFLFCLSHVIVAQSELFCFLLMLVVHLSKSSLITLPLPLMVFCWGALCIPGPQKMFWFFSTCYLQFIIIFRMVCQSELILTFLGGETVGDDQPFCLTKLLGIHRSISGNYWDVALLIMLFLHRYKLMRLGLYCNEFDEEKFQNDSLVLQGVCPKKKSLFCTRLLRPLLASKTPSSMDWYPWMVTCDAFCLILISMFYSMIGQGGSGNVVTDVQVII</sequence>
<feature type="domain" description="Piezo TM1-24" evidence="4">
    <location>
        <begin position="137"/>
        <end position="243"/>
    </location>
</feature>
<protein>
    <submittedName>
        <fullName evidence="6">PIEZO domain-containing protein</fullName>
    </submittedName>
</protein>
<dbReference type="InterPro" id="IPR031805">
    <property type="entry name" value="Piezo_TM25-28"/>
</dbReference>
<keyword evidence="1" id="KW-0472">Membrane</keyword>
<dbReference type="PANTHER" id="PTHR13167:SF25">
    <property type="entry name" value="PIEZO-TYPE MECHANOSENSITIVE ION CHANNEL COMPONENT"/>
    <property type="match status" value="1"/>
</dbReference>
<feature type="transmembrane region" description="Helical" evidence="1">
    <location>
        <begin position="313"/>
        <end position="334"/>
    </location>
</feature>
<feature type="transmembrane region" description="Helical" evidence="1">
    <location>
        <begin position="272"/>
        <end position="292"/>
    </location>
</feature>
<feature type="transmembrane region" description="Helical" evidence="1">
    <location>
        <begin position="1174"/>
        <end position="1196"/>
    </location>
</feature>
<dbReference type="InterPro" id="IPR056768">
    <property type="entry name" value="THU_Piezo"/>
</dbReference>
<feature type="transmembrane region" description="Helical" evidence="1">
    <location>
        <begin position="1052"/>
        <end position="1078"/>
    </location>
</feature>
<feature type="transmembrane region" description="Helical" evidence="1">
    <location>
        <begin position="218"/>
        <end position="242"/>
    </location>
</feature>
<evidence type="ECO:0000259" key="4">
    <source>
        <dbReference type="Pfam" id="PF24871"/>
    </source>
</evidence>
<feature type="transmembrane region" description="Helical" evidence="1">
    <location>
        <begin position="44"/>
        <end position="66"/>
    </location>
</feature>
<feature type="domain" description="Piezo transmembrane helical unit" evidence="3">
    <location>
        <begin position="1008"/>
        <end position="1128"/>
    </location>
</feature>
<proteinExistence type="predicted"/>
<feature type="transmembrane region" description="Helical" evidence="1">
    <location>
        <begin position="142"/>
        <end position="173"/>
    </location>
</feature>
<feature type="transmembrane region" description="Helical" evidence="1">
    <location>
        <begin position="694"/>
        <end position="716"/>
    </location>
</feature>
<dbReference type="Pfam" id="PF15917">
    <property type="entry name" value="Piezo_TM25-28"/>
    <property type="match status" value="1"/>
</dbReference>
<feature type="domain" description="Piezo TM25-28" evidence="2">
    <location>
        <begin position="668"/>
        <end position="803"/>
    </location>
</feature>
<organism evidence="5 6">
    <name type="scientific">Syphacia muris</name>
    <dbReference type="NCBI Taxonomy" id="451379"/>
    <lineage>
        <taxon>Eukaryota</taxon>
        <taxon>Metazoa</taxon>
        <taxon>Ecdysozoa</taxon>
        <taxon>Nematoda</taxon>
        <taxon>Chromadorea</taxon>
        <taxon>Rhabditida</taxon>
        <taxon>Spirurina</taxon>
        <taxon>Oxyuridomorpha</taxon>
        <taxon>Oxyuroidea</taxon>
        <taxon>Oxyuridae</taxon>
        <taxon>Syphacia</taxon>
    </lineage>
</organism>
<reference evidence="6" key="1">
    <citation type="submission" date="2017-02" db="UniProtKB">
        <authorList>
            <consortium name="WormBaseParasite"/>
        </authorList>
    </citation>
    <scope>IDENTIFICATION</scope>
</reference>
<accession>A0A0N5B170</accession>
<dbReference type="GO" id="GO:0042391">
    <property type="term" value="P:regulation of membrane potential"/>
    <property type="evidence" value="ECO:0007669"/>
    <property type="project" value="TreeGrafter"/>
</dbReference>
<dbReference type="PANTHER" id="PTHR13167">
    <property type="entry name" value="PIEZO-TYPE MECHANOSENSITIVE ION CHANNEL COMPONENT"/>
    <property type="match status" value="1"/>
</dbReference>
<dbReference type="STRING" id="451379.A0A0N5B170"/>
<dbReference type="GO" id="GO:0071260">
    <property type="term" value="P:cellular response to mechanical stimulus"/>
    <property type="evidence" value="ECO:0007669"/>
    <property type="project" value="TreeGrafter"/>
</dbReference>
<feature type="transmembrane region" description="Helical" evidence="1">
    <location>
        <begin position="443"/>
        <end position="463"/>
    </location>
</feature>
<dbReference type="Proteomes" id="UP000046393">
    <property type="component" value="Unplaced"/>
</dbReference>
<evidence type="ECO:0000259" key="3">
    <source>
        <dbReference type="Pfam" id="PF23188"/>
    </source>
</evidence>
<feature type="transmembrane region" description="Helical" evidence="1">
    <location>
        <begin position="1098"/>
        <end position="1117"/>
    </location>
</feature>
<dbReference type="WBParaSite" id="SMUV_0001102201-mRNA-1">
    <property type="protein sequence ID" value="SMUV_0001102201-mRNA-1"/>
    <property type="gene ID" value="SMUV_0001102201"/>
</dbReference>
<feature type="transmembrane region" description="Helical" evidence="1">
    <location>
        <begin position="399"/>
        <end position="423"/>
    </location>
</feature>
<dbReference type="AlphaFoldDB" id="A0A0N5B170"/>
<dbReference type="GO" id="GO:0008381">
    <property type="term" value="F:mechanosensitive monoatomic ion channel activity"/>
    <property type="evidence" value="ECO:0007669"/>
    <property type="project" value="InterPro"/>
</dbReference>
<feature type="transmembrane region" description="Helical" evidence="1">
    <location>
        <begin position="101"/>
        <end position="121"/>
    </location>
</feature>
<feature type="transmembrane region" description="Helical" evidence="1">
    <location>
        <begin position="591"/>
        <end position="615"/>
    </location>
</feature>
<dbReference type="GO" id="GO:0005261">
    <property type="term" value="F:monoatomic cation channel activity"/>
    <property type="evidence" value="ECO:0007669"/>
    <property type="project" value="TreeGrafter"/>
</dbReference>
<name>A0A0N5B170_9BILA</name>
<dbReference type="InterPro" id="IPR056769">
    <property type="entry name" value="Piezo_TM1-24"/>
</dbReference>
<feature type="transmembrane region" description="Helical" evidence="1">
    <location>
        <begin position="998"/>
        <end position="1021"/>
    </location>
</feature>
<feature type="transmembrane region" description="Helical" evidence="1">
    <location>
        <begin position="361"/>
        <end position="392"/>
    </location>
</feature>
<feature type="transmembrane region" description="Helical" evidence="1">
    <location>
        <begin position="1027"/>
        <end position="1045"/>
    </location>
</feature>
<dbReference type="Pfam" id="PF24871">
    <property type="entry name" value="Piezo_TM1-24"/>
    <property type="match status" value="1"/>
</dbReference>
<dbReference type="InterPro" id="IPR027272">
    <property type="entry name" value="Piezo"/>
</dbReference>
<keyword evidence="1" id="KW-0812">Transmembrane</keyword>
<keyword evidence="1" id="KW-1133">Transmembrane helix</keyword>
<evidence type="ECO:0000313" key="6">
    <source>
        <dbReference type="WBParaSite" id="SMUV_0001102201-mRNA-1"/>
    </source>
</evidence>